<evidence type="ECO:0000259" key="2">
    <source>
        <dbReference type="PROSITE" id="PS50835"/>
    </source>
</evidence>
<feature type="signal peptide" evidence="1">
    <location>
        <begin position="1"/>
        <end position="18"/>
    </location>
</feature>
<dbReference type="PROSITE" id="PS50835">
    <property type="entry name" value="IG_LIKE"/>
    <property type="match status" value="1"/>
</dbReference>
<evidence type="ECO:0000313" key="4">
    <source>
        <dbReference type="Proteomes" id="UP001189429"/>
    </source>
</evidence>
<reference evidence="3" key="1">
    <citation type="submission" date="2023-10" db="EMBL/GenBank/DDBJ databases">
        <authorList>
            <person name="Chen Y."/>
            <person name="Shah S."/>
            <person name="Dougan E. K."/>
            <person name="Thang M."/>
            <person name="Chan C."/>
        </authorList>
    </citation>
    <scope>NUCLEOTIDE SEQUENCE [LARGE SCALE GENOMIC DNA]</scope>
</reference>
<keyword evidence="4" id="KW-1185">Reference proteome</keyword>
<protein>
    <recommendedName>
        <fullName evidence="2">Ig-like domain-containing protein</fullName>
    </recommendedName>
</protein>
<dbReference type="Gene3D" id="3.30.810.10">
    <property type="entry name" value="2-Layer Sandwich"/>
    <property type="match status" value="1"/>
</dbReference>
<proteinExistence type="predicted"/>
<dbReference type="Proteomes" id="UP001189429">
    <property type="component" value="Unassembled WGS sequence"/>
</dbReference>
<dbReference type="InterPro" id="IPR007110">
    <property type="entry name" value="Ig-like_dom"/>
</dbReference>
<organism evidence="3 4">
    <name type="scientific">Prorocentrum cordatum</name>
    <dbReference type="NCBI Taxonomy" id="2364126"/>
    <lineage>
        <taxon>Eukaryota</taxon>
        <taxon>Sar</taxon>
        <taxon>Alveolata</taxon>
        <taxon>Dinophyceae</taxon>
        <taxon>Prorocentrales</taxon>
        <taxon>Prorocentraceae</taxon>
        <taxon>Prorocentrum</taxon>
    </lineage>
</organism>
<dbReference type="InterPro" id="IPR027483">
    <property type="entry name" value="PInositol-4-P-4/5-kinase_C_sf"/>
</dbReference>
<feature type="chain" id="PRO_5046848555" description="Ig-like domain-containing protein" evidence="1">
    <location>
        <begin position="19"/>
        <end position="575"/>
    </location>
</feature>
<dbReference type="EMBL" id="CAUYUJ010015838">
    <property type="protein sequence ID" value="CAK0858792.1"/>
    <property type="molecule type" value="Genomic_DNA"/>
</dbReference>
<keyword evidence="1" id="KW-0732">Signal</keyword>
<name>A0ABN9UIE2_9DINO</name>
<feature type="domain" description="Ig-like" evidence="2">
    <location>
        <begin position="27"/>
        <end position="121"/>
    </location>
</feature>
<sequence>MGGLHVLFLVALPGSASGFRTSLELRPQLSAAGHAGSPCRGGGWLFSDGCPAEQVTDLEGKRIRVALSCLKIGSGKPDEVVGWNEEGECFIPRGKQCDEDGQCRKGTSCVLDAGGDAYTCQEIAAGHSFGDESADEVAAHVAVIIRSMAEGMLNSELLAGVRAPGGFVDERSGTISPYAARPPLARQVLAEVARSFSSARVKGEDAASRSGSLFVVSGDGRFLAKSVREQEYEEFADRLVGPLARHADLANAACQPASLDACWAEAALDRTSLNIPVLAFVHDDRYWVVMPASAQLRGLAISRSTADLQPLGAATYYDVKPLPAKSAAREDLVQTLAALGMNPTAPAASTEMRAQWAALQETVAGDLEFLSQEGSADAPLIDYSFLFEVYAPGQRVDMEGRHCLEAPSCFGEDPAACRVLCVSIIDFFTRFTLNRWLESWWKRFKFHDYAEKAKDLFECPLSQRFPSPGGKGSDMVIKPLHDTFVEVVASVKWTEPYRASACQPYQEMACKDVVWKVFEEEDCLPPFSKPRNCFNATCTFRVEAHYLDQCGSWMHEWCQKKIYDYNSALDDDDDD</sequence>
<comment type="caution">
    <text evidence="3">The sequence shown here is derived from an EMBL/GenBank/DDBJ whole genome shotgun (WGS) entry which is preliminary data.</text>
</comment>
<gene>
    <name evidence="3" type="ORF">PCOR1329_LOCUS48378</name>
</gene>
<dbReference type="SUPFAM" id="SSF56104">
    <property type="entry name" value="SAICAR synthase-like"/>
    <property type="match status" value="1"/>
</dbReference>
<accession>A0ABN9UIE2</accession>
<evidence type="ECO:0000256" key="1">
    <source>
        <dbReference type="SAM" id="SignalP"/>
    </source>
</evidence>
<evidence type="ECO:0000313" key="3">
    <source>
        <dbReference type="EMBL" id="CAK0858792.1"/>
    </source>
</evidence>